<evidence type="ECO:0000256" key="2">
    <source>
        <dbReference type="ARBA" id="ARBA00022723"/>
    </source>
</evidence>
<dbReference type="InterPro" id="IPR012741">
    <property type="entry name" value="Corrinoid_p"/>
</dbReference>
<dbReference type="SMART" id="SM01018">
    <property type="entry name" value="B12-binding_2"/>
    <property type="match status" value="1"/>
</dbReference>
<dbReference type="InterPro" id="IPR036724">
    <property type="entry name" value="Cobalamin-bd_sf"/>
</dbReference>
<dbReference type="PROSITE" id="PS51337">
    <property type="entry name" value="B12_BINDING_NTER"/>
    <property type="match status" value="1"/>
</dbReference>
<keyword evidence="6" id="KW-0808">Transferase</keyword>
<evidence type="ECO:0000259" key="5">
    <source>
        <dbReference type="PROSITE" id="PS51337"/>
    </source>
</evidence>
<dbReference type="AlphaFoldDB" id="A0AA96V6P1"/>
<gene>
    <name evidence="6" type="primary">metH_1</name>
    <name evidence="6" type="ORF">MsAm2_02820</name>
</gene>
<feature type="domain" description="B12-binding N-terminal" evidence="5">
    <location>
        <begin position="1"/>
        <end position="89"/>
    </location>
</feature>
<dbReference type="GO" id="GO:0050897">
    <property type="term" value="F:cobalt ion binding"/>
    <property type="evidence" value="ECO:0007669"/>
    <property type="project" value="InterPro"/>
</dbReference>
<dbReference type="InterPro" id="IPR050554">
    <property type="entry name" value="Met_Synthase/Corrinoid"/>
</dbReference>
<evidence type="ECO:0000313" key="7">
    <source>
        <dbReference type="Proteomes" id="UP001304970"/>
    </source>
</evidence>
<evidence type="ECO:0000313" key="6">
    <source>
        <dbReference type="EMBL" id="WNY26520.1"/>
    </source>
</evidence>
<keyword evidence="6" id="KW-0489">Methyltransferase</keyword>
<dbReference type="EC" id="2.1.1.13" evidence="6"/>
<reference evidence="6 7" key="1">
    <citation type="submission" date="2023-07" db="EMBL/GenBank/DDBJ databases">
        <title>Closed genome sequence of Methanosarcinaceae archaeon Am2.</title>
        <authorList>
            <person name="Poehlein A."/>
            <person name="Protasov E."/>
            <person name="Platt K."/>
            <person name="Reeh H."/>
            <person name="Daniel R."/>
            <person name="Brune A."/>
        </authorList>
    </citation>
    <scope>NUCLEOTIDE SEQUENCE [LARGE SCALE GENOMIC DNA]</scope>
    <source>
        <strain evidence="6 7">Am2</strain>
    </source>
</reference>
<feature type="domain" description="B12-binding" evidence="4">
    <location>
        <begin position="90"/>
        <end position="214"/>
    </location>
</feature>
<dbReference type="PROSITE" id="PS51332">
    <property type="entry name" value="B12_BINDING"/>
    <property type="match status" value="1"/>
</dbReference>
<keyword evidence="3" id="KW-0170">Cobalt</keyword>
<dbReference type="Proteomes" id="UP001304970">
    <property type="component" value="Chromosome"/>
</dbReference>
<keyword evidence="2" id="KW-0479">Metal-binding</keyword>
<dbReference type="SUPFAM" id="SSF52242">
    <property type="entry name" value="Cobalamin (vitamin B12)-binding domain"/>
    <property type="match status" value="1"/>
</dbReference>
<dbReference type="InterPro" id="IPR006158">
    <property type="entry name" value="Cobalamin-bd"/>
</dbReference>
<protein>
    <submittedName>
        <fullName evidence="6">Methionine synthase</fullName>
        <ecNumber evidence="6">2.1.1.13</ecNumber>
    </submittedName>
</protein>
<dbReference type="Pfam" id="PF02607">
    <property type="entry name" value="B12-binding_2"/>
    <property type="match status" value="1"/>
</dbReference>
<name>A0AA96V6P1_9EURY</name>
<evidence type="ECO:0000259" key="4">
    <source>
        <dbReference type="PROSITE" id="PS51332"/>
    </source>
</evidence>
<dbReference type="PANTHER" id="PTHR45833">
    <property type="entry name" value="METHIONINE SYNTHASE"/>
    <property type="match status" value="1"/>
</dbReference>
<evidence type="ECO:0000256" key="1">
    <source>
        <dbReference type="ARBA" id="ARBA00010854"/>
    </source>
</evidence>
<dbReference type="GO" id="GO:0050667">
    <property type="term" value="P:homocysteine metabolic process"/>
    <property type="evidence" value="ECO:0007669"/>
    <property type="project" value="TreeGrafter"/>
</dbReference>
<sequence length="214" mass="22646">MSDIFAELAQAVKTQNINGAVEKTKEALSKNVAPLDIIQKGLAAGMKEVGERFEKGELFLPQIMMSAKAMNEAMVILQPELAKGTASASSGYALSFVQEGDIHDIGNRLVSTMLGANGFTVKVLGVDVANEKVVEEVKAAKDAKILLVGSALMTTSMLGQKDLMIMINEEGLRSKVKCMFGGAPVSKDWIKEIGADGTAENAAEAVNVAKKIMA</sequence>
<dbReference type="GO" id="GO:0008705">
    <property type="term" value="F:methionine synthase activity"/>
    <property type="evidence" value="ECO:0007669"/>
    <property type="project" value="UniProtKB-EC"/>
</dbReference>
<keyword evidence="7" id="KW-1185">Reference proteome</keyword>
<dbReference type="Gene3D" id="1.10.1240.10">
    <property type="entry name" value="Methionine synthase domain"/>
    <property type="match status" value="1"/>
</dbReference>
<organism evidence="6 7">
    <name type="scientific">Methanolapillus ohkumae</name>
    <dbReference type="NCBI Taxonomy" id="3028298"/>
    <lineage>
        <taxon>Archaea</taxon>
        <taxon>Methanobacteriati</taxon>
        <taxon>Methanobacteriota</taxon>
        <taxon>Stenosarchaea group</taxon>
        <taxon>Methanomicrobia</taxon>
        <taxon>Methanosarcinales</taxon>
        <taxon>Methanosarcinaceae</taxon>
        <taxon>Methanolapillus</taxon>
    </lineage>
</organism>
<comment type="similarity">
    <text evidence="1">Belongs to the methylamine corrinoid protein family.</text>
</comment>
<dbReference type="PANTHER" id="PTHR45833:SF1">
    <property type="entry name" value="METHIONINE SYNTHASE"/>
    <property type="match status" value="1"/>
</dbReference>
<evidence type="ECO:0000256" key="3">
    <source>
        <dbReference type="ARBA" id="ARBA00023285"/>
    </source>
</evidence>
<dbReference type="EMBL" id="CP131061">
    <property type="protein sequence ID" value="WNY26520.1"/>
    <property type="molecule type" value="Genomic_DNA"/>
</dbReference>
<dbReference type="GeneID" id="89227681"/>
<dbReference type="RefSeq" id="WP_338098045.1">
    <property type="nucleotide sequence ID" value="NZ_CP131061.1"/>
</dbReference>
<dbReference type="CDD" id="cd02070">
    <property type="entry name" value="corrinoid_protein_B12-BD"/>
    <property type="match status" value="1"/>
</dbReference>
<dbReference type="SUPFAM" id="SSF47644">
    <property type="entry name" value="Methionine synthase domain"/>
    <property type="match status" value="1"/>
</dbReference>
<dbReference type="GO" id="GO:0046653">
    <property type="term" value="P:tetrahydrofolate metabolic process"/>
    <property type="evidence" value="ECO:0007669"/>
    <property type="project" value="TreeGrafter"/>
</dbReference>
<dbReference type="InterPro" id="IPR036594">
    <property type="entry name" value="Meth_synthase_dom"/>
</dbReference>
<accession>A0AA96V6P1</accession>
<dbReference type="GO" id="GO:0005829">
    <property type="term" value="C:cytosol"/>
    <property type="evidence" value="ECO:0007669"/>
    <property type="project" value="TreeGrafter"/>
</dbReference>
<dbReference type="GO" id="GO:0032259">
    <property type="term" value="P:methylation"/>
    <property type="evidence" value="ECO:0007669"/>
    <property type="project" value="UniProtKB-KW"/>
</dbReference>
<dbReference type="Pfam" id="PF02310">
    <property type="entry name" value="B12-binding"/>
    <property type="match status" value="1"/>
</dbReference>
<dbReference type="InterPro" id="IPR003759">
    <property type="entry name" value="Cbl-bd_cap"/>
</dbReference>
<proteinExistence type="inferred from homology"/>
<dbReference type="GO" id="GO:0031419">
    <property type="term" value="F:cobalamin binding"/>
    <property type="evidence" value="ECO:0007669"/>
    <property type="project" value="InterPro"/>
</dbReference>
<dbReference type="Gene3D" id="3.40.50.280">
    <property type="entry name" value="Cobalamin-binding domain"/>
    <property type="match status" value="1"/>
</dbReference>
<dbReference type="NCBIfam" id="TIGR02370">
    <property type="entry name" value="pyl_corrinoid"/>
    <property type="match status" value="1"/>
</dbReference>
<dbReference type="GO" id="GO:0015948">
    <property type="term" value="P:methanogenesis"/>
    <property type="evidence" value="ECO:0007669"/>
    <property type="project" value="InterPro"/>
</dbReference>